<dbReference type="SUPFAM" id="SSF56935">
    <property type="entry name" value="Porins"/>
    <property type="match status" value="1"/>
</dbReference>
<organism evidence="2 4">
    <name type="scientific">Flavobacterium hydatis</name>
    <name type="common">Cytophaga aquatilis</name>
    <dbReference type="NCBI Taxonomy" id="991"/>
    <lineage>
        <taxon>Bacteria</taxon>
        <taxon>Pseudomonadati</taxon>
        <taxon>Bacteroidota</taxon>
        <taxon>Flavobacteriia</taxon>
        <taxon>Flavobacteriales</taxon>
        <taxon>Flavobacteriaceae</taxon>
        <taxon>Flavobacterium</taxon>
    </lineage>
</organism>
<evidence type="ECO:0000313" key="2">
    <source>
        <dbReference type="EMBL" id="KFF19944.1"/>
    </source>
</evidence>
<keyword evidence="1" id="KW-0732">Signal</keyword>
<evidence type="ECO:0000313" key="4">
    <source>
        <dbReference type="Proteomes" id="UP000028712"/>
    </source>
</evidence>
<dbReference type="Proteomes" id="UP000028712">
    <property type="component" value="Unassembled WGS sequence"/>
</dbReference>
<reference evidence="2 4" key="1">
    <citation type="submission" date="2014-07" db="EMBL/GenBank/DDBJ databases">
        <title>Genome of Flavobacterium hydatis DSM 2063.</title>
        <authorList>
            <person name="Pipes S.E."/>
            <person name="Stropko S.J."/>
            <person name="Newman J.D."/>
        </authorList>
    </citation>
    <scope>NUCLEOTIDE SEQUENCE [LARGE SCALE GENOMIC DNA]</scope>
    <source>
        <strain evidence="2 4">DSM 2063</strain>
    </source>
</reference>
<sequence length="470" mass="52257">MKSIYILAITILSITTATAQVSFGHIQNQIPRNQKGINQFDVKKDTVAYKGISIDLGAAFALQFQGLNSFNDQKNLATAPDYRLNNLQNNFNLPNANFTIGAQLYDGVRVNLDVYLASRHHNETWVKGGYLQIDKLDFVKKDFLADVMKYTTIKIGQMENNYGDAHFRRSDNGNALMNPFVGNNIMDAFITEMGAEIYYNRSGFVSMIGVTNSKLNQSVEEIKPGAPTTTKPDVNTTVSPSIIAKLGWDKQIDQDLRIRLTGSLYHTSNSSGNLYSSDRAGSRFYGVMTHSAYDVLDANGVPIPSPIAGQKTTVADNFDPMANKDTGRFNPGYGNWATSYMINPFIKYKGLEFFGTLEFTSGGDYKGTDATRKVNQYVGDLVYRFGEGEKFYVGGKYNLVDGKLANANAEAIQINRFEAAAGWFMTKNILAKIDYVNQNYKNYSQFNGAIPNDFFGGKFEGIMFEAVITF</sequence>
<evidence type="ECO:0000313" key="3">
    <source>
        <dbReference type="EMBL" id="OXA91491.1"/>
    </source>
</evidence>
<comment type="caution">
    <text evidence="2">The sequence shown here is derived from an EMBL/GenBank/DDBJ whole genome shotgun (WGS) entry which is preliminary data.</text>
</comment>
<dbReference type="STRING" id="991.IW20_02110"/>
<dbReference type="EMBL" id="MUGY01000025">
    <property type="protein sequence ID" value="OXA91491.1"/>
    <property type="molecule type" value="Genomic_DNA"/>
</dbReference>
<evidence type="ECO:0000313" key="5">
    <source>
        <dbReference type="Proteomes" id="UP000198424"/>
    </source>
</evidence>
<dbReference type="AlphaFoldDB" id="A0A086ATD0"/>
<reference evidence="3 5" key="2">
    <citation type="submission" date="2016-11" db="EMBL/GenBank/DDBJ databases">
        <title>Whole genomes of Flavobacteriaceae.</title>
        <authorList>
            <person name="Stine C."/>
            <person name="Li C."/>
            <person name="Tadesse D."/>
        </authorList>
    </citation>
    <scope>NUCLEOTIDE SEQUENCE [LARGE SCALE GENOMIC DNA]</scope>
    <source>
        <strain evidence="3 5">ATCC 29551</strain>
    </source>
</reference>
<dbReference type="eggNOG" id="ENOG502Z848">
    <property type="taxonomic scope" value="Bacteria"/>
</dbReference>
<evidence type="ECO:0008006" key="6">
    <source>
        <dbReference type="Google" id="ProtNLM"/>
    </source>
</evidence>
<accession>A0A086ATD0</accession>
<dbReference type="RefSeq" id="WP_035618072.1">
    <property type="nucleotide sequence ID" value="NZ_JBEWQG010000009.1"/>
</dbReference>
<name>A0A086ATD0_FLAHY</name>
<protein>
    <recommendedName>
        <fullName evidence="6">Porin</fullName>
    </recommendedName>
</protein>
<feature type="chain" id="PRO_5001803242" description="Porin" evidence="1">
    <location>
        <begin position="20"/>
        <end position="470"/>
    </location>
</feature>
<evidence type="ECO:0000256" key="1">
    <source>
        <dbReference type="SAM" id="SignalP"/>
    </source>
</evidence>
<gene>
    <name evidence="3" type="ORF">B0A62_17595</name>
    <name evidence="2" type="ORF">IW20_02110</name>
</gene>
<feature type="signal peptide" evidence="1">
    <location>
        <begin position="1"/>
        <end position="19"/>
    </location>
</feature>
<dbReference type="OrthoDB" id="638836at2"/>
<proteinExistence type="predicted"/>
<dbReference type="EMBL" id="JPRM01000002">
    <property type="protein sequence ID" value="KFF19944.1"/>
    <property type="molecule type" value="Genomic_DNA"/>
</dbReference>
<keyword evidence="5" id="KW-1185">Reference proteome</keyword>
<dbReference type="Proteomes" id="UP000198424">
    <property type="component" value="Unassembled WGS sequence"/>
</dbReference>